<dbReference type="Pfam" id="PF04326">
    <property type="entry name" value="SLFN_AlbA_2"/>
    <property type="match status" value="1"/>
</dbReference>
<dbReference type="Gene3D" id="3.30.950.30">
    <property type="entry name" value="Schlafen, AAA domain"/>
    <property type="match status" value="1"/>
</dbReference>
<keyword evidence="3" id="KW-1185">Reference proteome</keyword>
<reference evidence="2 3" key="1">
    <citation type="submission" date="2022-10" db="EMBL/GenBank/DDBJ databases">
        <title>Xanthomonas sp. H13-6.</title>
        <authorList>
            <person name="Liu X."/>
            <person name="Deng Z."/>
            <person name="Jiang Y."/>
            <person name="Yu T."/>
            <person name="Ai J."/>
        </authorList>
    </citation>
    <scope>NUCLEOTIDE SEQUENCE [LARGE SCALE GENOMIC DNA]</scope>
    <source>
        <strain evidence="2 3">H13-6</strain>
    </source>
</reference>
<keyword evidence="2" id="KW-0067">ATP-binding</keyword>
<dbReference type="GO" id="GO:0005524">
    <property type="term" value="F:ATP binding"/>
    <property type="evidence" value="ECO:0007669"/>
    <property type="project" value="UniProtKB-KW"/>
</dbReference>
<evidence type="ECO:0000313" key="2">
    <source>
        <dbReference type="EMBL" id="MCW4472564.1"/>
    </source>
</evidence>
<proteinExistence type="predicted"/>
<accession>A0ABT3JWF5</accession>
<dbReference type="Proteomes" id="UP001209922">
    <property type="component" value="Unassembled WGS sequence"/>
</dbReference>
<feature type="domain" description="Schlafen AlbA-2" evidence="1">
    <location>
        <begin position="15"/>
        <end position="145"/>
    </location>
</feature>
<protein>
    <submittedName>
        <fullName evidence="2">ATP-binding protein</fullName>
    </submittedName>
</protein>
<dbReference type="InterPro" id="IPR007421">
    <property type="entry name" value="Schlafen_AlbA_2_dom"/>
</dbReference>
<gene>
    <name evidence="2" type="ORF">OK345_08610</name>
</gene>
<name>A0ABT3JWF5_9XANT</name>
<organism evidence="2 3">
    <name type="scientific">Xanthomonas chitinilytica</name>
    <dbReference type="NCBI Taxonomy" id="2989819"/>
    <lineage>
        <taxon>Bacteria</taxon>
        <taxon>Pseudomonadati</taxon>
        <taxon>Pseudomonadota</taxon>
        <taxon>Gammaproteobacteria</taxon>
        <taxon>Lysobacterales</taxon>
        <taxon>Lysobacteraceae</taxon>
        <taxon>Xanthomonas</taxon>
    </lineage>
</organism>
<dbReference type="EMBL" id="JAPCHY010000005">
    <property type="protein sequence ID" value="MCW4472564.1"/>
    <property type="molecule type" value="Genomic_DNA"/>
</dbReference>
<comment type="caution">
    <text evidence="2">The sequence shown here is derived from an EMBL/GenBank/DDBJ whole genome shotgun (WGS) entry which is preliminary data.</text>
</comment>
<evidence type="ECO:0000259" key="1">
    <source>
        <dbReference type="Pfam" id="PF04326"/>
    </source>
</evidence>
<keyword evidence="2" id="KW-0547">Nucleotide-binding</keyword>
<evidence type="ECO:0000313" key="3">
    <source>
        <dbReference type="Proteomes" id="UP001209922"/>
    </source>
</evidence>
<dbReference type="RefSeq" id="WP_265127522.1">
    <property type="nucleotide sequence ID" value="NZ_JAPCHY010000005.1"/>
</dbReference>
<dbReference type="InterPro" id="IPR038461">
    <property type="entry name" value="Schlafen_AlbA_2_dom_sf"/>
</dbReference>
<sequence length="384" mass="42989">MLTDELLEQLRYKGEGSDLDYKAERPAFIKAGDDDKSELLKDILAMSNAHRDGTAYILFGFKENVPHPAEVVGLPAEGAIDDSRLQQFVNEKLEAKLHFRYEERLFDGKHVAVLSIPKQPRPFYLAKPYGKLAKETVYVRRGSATGIASLREVAMMGAANAERPIPKLELLLLDQEGRPLASQLDRVFYHFPGDIPDYESDPGPLYQIRYDNHDFYRDGAEYRSAMGRFVGVSLILANRSDFSLSNAKLEVRVEAPDGAIIEMMRFDDLPDEPEISGIRSYIGRSVVERLQERVHIEGRGGQPVGHVLLGTIRPGEEARCEQDLALLPSMPGTYELCVRILASEVGSPIEWRHTLAIDGPVEVLDLDGLQALLFQDIIDKLNEG</sequence>